<feature type="compositionally biased region" description="Basic and acidic residues" evidence="1">
    <location>
        <begin position="374"/>
        <end position="399"/>
    </location>
</feature>
<dbReference type="Proteomes" id="UP001501867">
    <property type="component" value="Unassembled WGS sequence"/>
</dbReference>
<feature type="domain" description="SH3b" evidence="3">
    <location>
        <begin position="412"/>
        <end position="466"/>
    </location>
</feature>
<sequence length="477" mass="48122">MPASRSVSSALIVAAVTASCLMPAVPALADSSHVRFSQPYVPSIAPGKTGRVVIAALNGADPAHSGTFRITAPERTTFPEARFYWNGQRAGGSCNRSKDARLLTCNAGTRAGFAFPANTQTRLAVSLKVDANAPEGTTLDGGEWSDGKDAPALFAVATPVRGPKGDDGPPGEHGHDGHDGKPGHHGRPGRPGPKGDKGDKGDTGERGPKGDRGDTGDRGPKGDRGDTGPQGPKGDTGPAGGPQGPKGDKGDTGERGPKGDRGDTGERGPKGHTGERGPKGDKGDRGPAGPQGPEGPRGPKGDQGPKGDTGPAGGPQGPKGDKGDKGDRGPQGPEGPRGPKGYPGEQGPKGDRGPKGDKGDKGKPGDCKCGSHHGGKDDHGKGHGKGDHHGKGDKGDHGKGGPKARIVTSGQGLGIRSGPGTGYAKTGKVANDSVVALQCKVDGEQVGDNAIWYKLADGRGWIAARYALNLNKVPYCS</sequence>
<dbReference type="InterPro" id="IPR003646">
    <property type="entry name" value="SH3-like_bac-type"/>
</dbReference>
<comment type="caution">
    <text evidence="4">The sequence shown here is derived from an EMBL/GenBank/DDBJ whole genome shotgun (WGS) entry which is preliminary data.</text>
</comment>
<feature type="compositionally biased region" description="Basic and acidic residues" evidence="1">
    <location>
        <begin position="348"/>
        <end position="366"/>
    </location>
</feature>
<evidence type="ECO:0000259" key="3">
    <source>
        <dbReference type="Pfam" id="PF08239"/>
    </source>
</evidence>
<dbReference type="PANTHER" id="PTHR24023:SF1082">
    <property type="entry name" value="COLLAGEN TRIPLE HELIX REPEAT"/>
    <property type="match status" value="1"/>
</dbReference>
<dbReference type="PROSITE" id="PS51257">
    <property type="entry name" value="PROKAR_LIPOPROTEIN"/>
    <property type="match status" value="1"/>
</dbReference>
<gene>
    <name evidence="4" type="ORF">GCM10010302_18910</name>
</gene>
<reference evidence="5" key="1">
    <citation type="journal article" date="2019" name="Int. J. Syst. Evol. Microbiol.">
        <title>The Global Catalogue of Microorganisms (GCM) 10K type strain sequencing project: providing services to taxonomists for standard genome sequencing and annotation.</title>
        <authorList>
            <consortium name="The Broad Institute Genomics Platform"/>
            <consortium name="The Broad Institute Genome Sequencing Center for Infectious Disease"/>
            <person name="Wu L."/>
            <person name="Ma J."/>
        </authorList>
    </citation>
    <scope>NUCLEOTIDE SEQUENCE [LARGE SCALE GENOMIC DNA]</scope>
    <source>
        <strain evidence="5">JCM 4505</strain>
    </source>
</reference>
<evidence type="ECO:0000313" key="5">
    <source>
        <dbReference type="Proteomes" id="UP001501867"/>
    </source>
</evidence>
<feature type="compositionally biased region" description="Basic and acidic residues" evidence="1">
    <location>
        <begin position="319"/>
        <end position="328"/>
    </location>
</feature>
<feature type="compositionally biased region" description="Basic and acidic residues" evidence="1">
    <location>
        <begin position="193"/>
        <end position="226"/>
    </location>
</feature>
<accession>A0ABP3EWL3</accession>
<evidence type="ECO:0000256" key="1">
    <source>
        <dbReference type="SAM" id="MobiDB-lite"/>
    </source>
</evidence>
<dbReference type="InterPro" id="IPR050149">
    <property type="entry name" value="Collagen_superfamily"/>
</dbReference>
<feature type="chain" id="PRO_5045824276" description="SH3b domain-containing protein" evidence="2">
    <location>
        <begin position="30"/>
        <end position="477"/>
    </location>
</feature>
<dbReference type="Pfam" id="PF08239">
    <property type="entry name" value="SH3_3"/>
    <property type="match status" value="1"/>
</dbReference>
<feature type="region of interest" description="Disordered" evidence="1">
    <location>
        <begin position="158"/>
        <end position="419"/>
    </location>
</feature>
<keyword evidence="2" id="KW-0732">Signal</keyword>
<dbReference type="PANTHER" id="PTHR24023">
    <property type="entry name" value="COLLAGEN ALPHA"/>
    <property type="match status" value="1"/>
</dbReference>
<feature type="compositionally biased region" description="Basic and acidic residues" evidence="1">
    <location>
        <begin position="163"/>
        <end position="182"/>
    </location>
</feature>
<organism evidence="4 5">
    <name type="scientific">Streptomyces polychromogenes</name>
    <dbReference type="NCBI Taxonomy" id="67342"/>
    <lineage>
        <taxon>Bacteria</taxon>
        <taxon>Bacillati</taxon>
        <taxon>Actinomycetota</taxon>
        <taxon>Actinomycetes</taxon>
        <taxon>Kitasatosporales</taxon>
        <taxon>Streptomycetaceae</taxon>
        <taxon>Streptomyces</taxon>
    </lineage>
</organism>
<name>A0ABP3EWL3_9ACTN</name>
<dbReference type="InterPro" id="IPR008160">
    <property type="entry name" value="Collagen"/>
</dbReference>
<feature type="compositionally biased region" description="Basic and acidic residues" evidence="1">
    <location>
        <begin position="246"/>
        <end position="285"/>
    </location>
</feature>
<evidence type="ECO:0000313" key="4">
    <source>
        <dbReference type="EMBL" id="GAA0281355.1"/>
    </source>
</evidence>
<protein>
    <recommendedName>
        <fullName evidence="3">SH3b domain-containing protein</fullName>
    </recommendedName>
</protein>
<proteinExistence type="predicted"/>
<evidence type="ECO:0000256" key="2">
    <source>
        <dbReference type="SAM" id="SignalP"/>
    </source>
</evidence>
<keyword evidence="5" id="KW-1185">Reference proteome</keyword>
<dbReference type="Pfam" id="PF01391">
    <property type="entry name" value="Collagen"/>
    <property type="match status" value="2"/>
</dbReference>
<dbReference type="RefSeq" id="WP_344155521.1">
    <property type="nucleotide sequence ID" value="NZ_BAAABV010000013.1"/>
</dbReference>
<dbReference type="Gene3D" id="2.30.30.40">
    <property type="entry name" value="SH3 Domains"/>
    <property type="match status" value="1"/>
</dbReference>
<dbReference type="EMBL" id="BAAABV010000013">
    <property type="protein sequence ID" value="GAA0281355.1"/>
    <property type="molecule type" value="Genomic_DNA"/>
</dbReference>
<feature type="signal peptide" evidence="2">
    <location>
        <begin position="1"/>
        <end position="29"/>
    </location>
</feature>